<feature type="region of interest" description="Disordered" evidence="2">
    <location>
        <begin position="205"/>
        <end position="224"/>
    </location>
</feature>
<evidence type="ECO:0000256" key="1">
    <source>
        <dbReference type="SAM" id="Coils"/>
    </source>
</evidence>
<reference evidence="4 5" key="1">
    <citation type="journal article" date="2018" name="Genome Biol. Evol.">
        <title>Multiple Roots of Fruiting Body Formation in Amoebozoa.</title>
        <authorList>
            <person name="Hillmann F."/>
            <person name="Forbes G."/>
            <person name="Novohradska S."/>
            <person name="Ferling I."/>
            <person name="Riege K."/>
            <person name="Groth M."/>
            <person name="Westermann M."/>
            <person name="Marz M."/>
            <person name="Spaller T."/>
            <person name="Winckler T."/>
            <person name="Schaap P."/>
            <person name="Glockner G."/>
        </authorList>
    </citation>
    <scope>NUCLEOTIDE SEQUENCE [LARGE SCALE GENOMIC DNA]</scope>
    <source>
        <strain evidence="4 5">Jena</strain>
    </source>
</reference>
<sequence>MPRESVAVVTCGLEFVSRFAISQTARTVAPLLFNRSRILPYYLSVHSLRESGISSRDMYGRHSPGSSVVNFTLFQIDVYLSLGRTREEILELVGAEKRQVAAEYLSAQEAELNRLEHRTLSPDTAPATPRFASLPTSNVSPKRSVPSLQLHHNLLPPPRIFDVTEAGEIVLPPRPSSASDHHHELHRRHTPPNVAVSVDSFETSHYKEHGRPHRYGSGEMEESDAVESYQMVETIKGEEEYDDFEVEIPHEYLDPITQELMLDPVLCCDGYTYERGSIEKWLRTSHTSPMTNLKLQTKKMFENRVLKNLIEQFREKVKLTQEIYRLTQDAERLIVERSDWPKREDSLHKLLQTLDVQIASNRAQRSVNLEERAKLENKRQQLEEQMKELGVQRNALQQKNSYLEENFIALERHKRRVTSQIEEQHPFARRKNLETRIKKASDRVNDFEKLEGIFQLQTALSKLQVTCVAFDAPTQDTAKTTHHSVEVLKVDEMESSFAAEIDTSLKIPEEFIPSLFEEEKSDLNGLLLPSALLLIGWIFSSQVFWTKMGNGRSFKAHVMESDLVYTVTDSIEGARLHDVRMYARMRLRLQFSSNEAPTTNMSNNQQANRSTGAPPLHQSGAPAPNTGTATAPVSANPPAGQAPSPQSVILQWQKQAREANEVISQLRKGVSLHNETIAALNATIAVRDKTISQLKEDVSFHNKTTAAQKEATAAQEKTIAAQKKAIAAQEKAIAAQEKTIAAQEKDLKRQIESRDDRENERRKKMKEERVDLSRE</sequence>
<feature type="coiled-coil region" evidence="1">
    <location>
        <begin position="365"/>
        <end position="406"/>
    </location>
</feature>
<dbReference type="STRING" id="1890364.A0A2P6NCA7"/>
<feature type="compositionally biased region" description="Polar residues" evidence="2">
    <location>
        <begin position="593"/>
        <end position="611"/>
    </location>
</feature>
<dbReference type="PANTHER" id="PTHR46573:SF1">
    <property type="entry name" value="WD REPEAT, SAM AND U-BOX DOMAIN-CONTAINING PROTEIN 1"/>
    <property type="match status" value="1"/>
</dbReference>
<proteinExistence type="predicted"/>
<dbReference type="InterPro" id="IPR052085">
    <property type="entry name" value="WD-SAM-U-box"/>
</dbReference>
<feature type="region of interest" description="Disordered" evidence="2">
    <location>
        <begin position="120"/>
        <end position="144"/>
    </location>
</feature>
<feature type="compositionally biased region" description="Low complexity" evidence="2">
    <location>
        <begin position="620"/>
        <end position="632"/>
    </location>
</feature>
<evidence type="ECO:0000256" key="2">
    <source>
        <dbReference type="SAM" id="MobiDB-lite"/>
    </source>
</evidence>
<dbReference type="SMART" id="SM00504">
    <property type="entry name" value="Ubox"/>
    <property type="match status" value="1"/>
</dbReference>
<keyword evidence="1" id="KW-0175">Coiled coil</keyword>
<keyword evidence="5" id="KW-1185">Reference proteome</keyword>
<evidence type="ECO:0000313" key="5">
    <source>
        <dbReference type="Proteomes" id="UP000241769"/>
    </source>
</evidence>
<feature type="region of interest" description="Disordered" evidence="2">
    <location>
        <begin position="743"/>
        <end position="775"/>
    </location>
</feature>
<dbReference type="CDD" id="cd16655">
    <property type="entry name" value="RING-Ubox_WDSUB1-like"/>
    <property type="match status" value="1"/>
</dbReference>
<gene>
    <name evidence="4" type="ORF">PROFUN_01103</name>
</gene>
<evidence type="ECO:0000313" key="4">
    <source>
        <dbReference type="EMBL" id="PRP81596.1"/>
    </source>
</evidence>
<organism evidence="4 5">
    <name type="scientific">Planoprotostelium fungivorum</name>
    <dbReference type="NCBI Taxonomy" id="1890364"/>
    <lineage>
        <taxon>Eukaryota</taxon>
        <taxon>Amoebozoa</taxon>
        <taxon>Evosea</taxon>
        <taxon>Variosea</taxon>
        <taxon>Cavosteliida</taxon>
        <taxon>Cavosteliaceae</taxon>
        <taxon>Planoprotostelium</taxon>
    </lineage>
</organism>
<dbReference type="GO" id="GO:0004842">
    <property type="term" value="F:ubiquitin-protein transferase activity"/>
    <property type="evidence" value="ECO:0007669"/>
    <property type="project" value="InterPro"/>
</dbReference>
<dbReference type="GO" id="GO:0016567">
    <property type="term" value="P:protein ubiquitination"/>
    <property type="evidence" value="ECO:0007669"/>
    <property type="project" value="InterPro"/>
</dbReference>
<dbReference type="EMBL" id="MDYQ01000121">
    <property type="protein sequence ID" value="PRP81596.1"/>
    <property type="molecule type" value="Genomic_DNA"/>
</dbReference>
<dbReference type="SUPFAM" id="SSF57850">
    <property type="entry name" value="RING/U-box"/>
    <property type="match status" value="1"/>
</dbReference>
<dbReference type="InterPro" id="IPR003613">
    <property type="entry name" value="Ubox_domain"/>
</dbReference>
<dbReference type="Pfam" id="PF04564">
    <property type="entry name" value="U-box"/>
    <property type="match status" value="1"/>
</dbReference>
<name>A0A2P6NCA7_9EUKA</name>
<dbReference type="OrthoDB" id="18505at2759"/>
<dbReference type="Proteomes" id="UP000241769">
    <property type="component" value="Unassembled WGS sequence"/>
</dbReference>
<feature type="domain" description="U-box" evidence="3">
    <location>
        <begin position="247"/>
        <end position="320"/>
    </location>
</feature>
<dbReference type="InterPro" id="IPR013083">
    <property type="entry name" value="Znf_RING/FYVE/PHD"/>
</dbReference>
<dbReference type="Gene3D" id="3.30.40.10">
    <property type="entry name" value="Zinc/RING finger domain, C3HC4 (zinc finger)"/>
    <property type="match status" value="1"/>
</dbReference>
<dbReference type="InParanoid" id="A0A2P6NCA7"/>
<comment type="caution">
    <text evidence="4">The sequence shown here is derived from an EMBL/GenBank/DDBJ whole genome shotgun (WGS) entry which is preliminary data.</text>
</comment>
<protein>
    <recommendedName>
        <fullName evidence="3">U-box domain-containing protein</fullName>
    </recommendedName>
</protein>
<evidence type="ECO:0000259" key="3">
    <source>
        <dbReference type="PROSITE" id="PS51698"/>
    </source>
</evidence>
<feature type="region of interest" description="Disordered" evidence="2">
    <location>
        <begin position="593"/>
        <end position="646"/>
    </location>
</feature>
<dbReference type="PROSITE" id="PS51698">
    <property type="entry name" value="U_BOX"/>
    <property type="match status" value="1"/>
</dbReference>
<dbReference type="AlphaFoldDB" id="A0A2P6NCA7"/>
<accession>A0A2P6NCA7</accession>
<dbReference type="PANTHER" id="PTHR46573">
    <property type="entry name" value="WD REPEAT, SAM AND U-BOX DOMAIN-CONTAINING PROTEIN 1"/>
    <property type="match status" value="1"/>
</dbReference>